<evidence type="ECO:0000313" key="3">
    <source>
        <dbReference type="EMBL" id="CAH3162339.1"/>
    </source>
</evidence>
<name>A0ABN8QDX5_9CNID</name>
<dbReference type="SUPFAM" id="SSF53098">
    <property type="entry name" value="Ribonuclease H-like"/>
    <property type="match status" value="1"/>
</dbReference>
<comment type="caution">
    <text evidence="3">The sequence shown here is derived from an EMBL/GenBank/DDBJ whole genome shotgun (WGS) entry which is preliminary data.</text>
</comment>
<protein>
    <recommendedName>
        <fullName evidence="2">HAT C-terminal dimerisation domain-containing protein</fullName>
    </recommendedName>
</protein>
<sequence length="399" mass="44665">MAKKFSKACRTRWLSTEKAIQGVFEDFTPLTQTLRVFKEEGDAPATGLLQQVAHIKFLGAVYILHHVLPALSHLSRAFQGGNVSFAAIEPAVKFTIDEIQDVADQQKPLKQLQKDLGDRLAECEMTLSDDAERKLVNLTNWYVSSLVENINSRFSNSLPVLTAFRIFDPLGVPEKSDESFKLYGTADIKILAGHFYHDIPLHVLKPPQKKNLTSPTPTEWLLQHLLSMRHSYQAFFPHLLEIAEICLSLPVSNAWPERGASAVKRLKSRLRSSLNNDMLASLMHVSINGLELRTSQCDNLIAETVKTWLAQPRRKIARGKEGNAVKRVDVAVQAEIGENDTVTQPDMDLSQTEPDQTFSTQDETNELHNVELEVAAAVSIMKLPEDSDSESGDSDFEYD</sequence>
<evidence type="ECO:0000313" key="4">
    <source>
        <dbReference type="Proteomes" id="UP001159405"/>
    </source>
</evidence>
<proteinExistence type="predicted"/>
<dbReference type="Proteomes" id="UP001159405">
    <property type="component" value="Unassembled WGS sequence"/>
</dbReference>
<reference evidence="3 4" key="1">
    <citation type="submission" date="2022-05" db="EMBL/GenBank/DDBJ databases">
        <authorList>
            <consortium name="Genoscope - CEA"/>
            <person name="William W."/>
        </authorList>
    </citation>
    <scope>NUCLEOTIDE SEQUENCE [LARGE SCALE GENOMIC DNA]</scope>
</reference>
<dbReference type="PANTHER" id="PTHR46880:SF5">
    <property type="entry name" value="DUF4371 DOMAIN-CONTAINING PROTEIN"/>
    <property type="match status" value="1"/>
</dbReference>
<dbReference type="EMBL" id="CALNXK010000123">
    <property type="protein sequence ID" value="CAH3162339.1"/>
    <property type="molecule type" value="Genomic_DNA"/>
</dbReference>
<evidence type="ECO:0000259" key="2">
    <source>
        <dbReference type="Pfam" id="PF05699"/>
    </source>
</evidence>
<accession>A0ABN8QDX5</accession>
<feature type="region of interest" description="Disordered" evidence="1">
    <location>
        <begin position="338"/>
        <end position="363"/>
    </location>
</feature>
<keyword evidence="4" id="KW-1185">Reference proteome</keyword>
<dbReference type="InterPro" id="IPR012337">
    <property type="entry name" value="RNaseH-like_sf"/>
</dbReference>
<dbReference type="PANTHER" id="PTHR46880">
    <property type="entry name" value="RAS-ASSOCIATING DOMAIN-CONTAINING PROTEIN"/>
    <property type="match status" value="1"/>
</dbReference>
<organism evidence="3 4">
    <name type="scientific">Porites lobata</name>
    <dbReference type="NCBI Taxonomy" id="104759"/>
    <lineage>
        <taxon>Eukaryota</taxon>
        <taxon>Metazoa</taxon>
        <taxon>Cnidaria</taxon>
        <taxon>Anthozoa</taxon>
        <taxon>Hexacorallia</taxon>
        <taxon>Scleractinia</taxon>
        <taxon>Fungiina</taxon>
        <taxon>Poritidae</taxon>
        <taxon>Porites</taxon>
    </lineage>
</organism>
<gene>
    <name evidence="3" type="ORF">PLOB_00005310</name>
</gene>
<dbReference type="InterPro" id="IPR008906">
    <property type="entry name" value="HATC_C_dom"/>
</dbReference>
<evidence type="ECO:0000256" key="1">
    <source>
        <dbReference type="SAM" id="MobiDB-lite"/>
    </source>
</evidence>
<feature type="domain" description="HAT C-terminal dimerisation" evidence="2">
    <location>
        <begin position="231"/>
        <end position="284"/>
    </location>
</feature>
<feature type="compositionally biased region" description="Polar residues" evidence="1">
    <location>
        <begin position="340"/>
        <end position="362"/>
    </location>
</feature>
<dbReference type="Pfam" id="PF05699">
    <property type="entry name" value="Dimer_Tnp_hAT"/>
    <property type="match status" value="1"/>
</dbReference>